<dbReference type="InParanoid" id="A0A423XJZ4"/>
<feature type="domain" description="C2H2-type" evidence="3">
    <location>
        <begin position="303"/>
        <end position="331"/>
    </location>
</feature>
<dbReference type="PANTHER" id="PTHR38166:SF1">
    <property type="entry name" value="C2H2-TYPE DOMAIN-CONTAINING PROTEIN"/>
    <property type="match status" value="1"/>
</dbReference>
<feature type="compositionally biased region" description="Polar residues" evidence="2">
    <location>
        <begin position="209"/>
        <end position="231"/>
    </location>
</feature>
<gene>
    <name evidence="4" type="ORF">VPNG_02718</name>
</gene>
<feature type="region of interest" description="Disordered" evidence="2">
    <location>
        <begin position="198"/>
        <end position="257"/>
    </location>
</feature>
<name>A0A423XJZ4_9PEZI</name>
<organism evidence="4 5">
    <name type="scientific">Cytospora leucostoma</name>
    <dbReference type="NCBI Taxonomy" id="1230097"/>
    <lineage>
        <taxon>Eukaryota</taxon>
        <taxon>Fungi</taxon>
        <taxon>Dikarya</taxon>
        <taxon>Ascomycota</taxon>
        <taxon>Pezizomycotina</taxon>
        <taxon>Sordariomycetes</taxon>
        <taxon>Sordariomycetidae</taxon>
        <taxon>Diaporthales</taxon>
        <taxon>Cytosporaceae</taxon>
        <taxon>Cytospora</taxon>
    </lineage>
</organism>
<sequence>MGRGAYDVTGYGRTAGGYKQRSPSPGSSYDSKRNQEQASVKLEVKSCTKPEIDTEKVDKVDKPSVTEHTNRPPRSLHPRDEMAAIVLTYQALQSVKGLLQVLALTDRSPPSPMSILLNLEKSFYHLKSLMDLWLDISGPVAEEVTEEDDDPEATETESPWPSIYSADTPIMDENHHLTPFKKDFLEVVLLAFAQFRQTSPGKTNERTDGQPSSPVDSSQRGQGKNTSSNSGKRPLSSSGSNTGSGGTTTSGRSSKRRSVDRRFTFACPFAKKDPLRYRGCYHMILTRIRDVKQHITRCHYLPVYCPRCMESFDDESTRDMHIRSISCEERPFVQFEGCSKSQREQLSNRVSQKLPPEKQWFTVFDILFPGHPHPSTPLVDREIFEPMSAFRDFMTDQGPTLMLDFFKTKGVALNCQPQEERDLLSLQQTIIREGLEVILDTVMPSLGREISHNDATGSADLQLPEPDKPVQDMPPPAKEAKEGETKQDVVLETVAEPEHVTGGQWRRDTRAPQIEGTGSFFNTTSTQGSLLEEQSRYVDDRLDTGNDVAMSNFTHSGSNMEFEFVAPSEWSSLFDGFEAGFQRGT</sequence>
<feature type="region of interest" description="Disordered" evidence="2">
    <location>
        <begin position="1"/>
        <end position="78"/>
    </location>
</feature>
<keyword evidence="1" id="KW-0862">Zinc</keyword>
<evidence type="ECO:0000259" key="3">
    <source>
        <dbReference type="PROSITE" id="PS50157"/>
    </source>
</evidence>
<feature type="region of interest" description="Disordered" evidence="2">
    <location>
        <begin position="142"/>
        <end position="167"/>
    </location>
</feature>
<evidence type="ECO:0000313" key="4">
    <source>
        <dbReference type="EMBL" id="ROW16488.1"/>
    </source>
</evidence>
<reference evidence="4 5" key="1">
    <citation type="submission" date="2015-09" db="EMBL/GenBank/DDBJ databases">
        <title>Host preference determinants of Valsa canker pathogens revealed by comparative genomics.</title>
        <authorList>
            <person name="Yin Z."/>
            <person name="Huang L."/>
        </authorList>
    </citation>
    <scope>NUCLEOTIDE SEQUENCE [LARGE SCALE GENOMIC DNA]</scope>
    <source>
        <strain evidence="4 5">SXYLt</strain>
    </source>
</reference>
<dbReference type="Proteomes" id="UP000285146">
    <property type="component" value="Unassembled WGS sequence"/>
</dbReference>
<feature type="compositionally biased region" description="Acidic residues" evidence="2">
    <location>
        <begin position="143"/>
        <end position="155"/>
    </location>
</feature>
<dbReference type="AlphaFoldDB" id="A0A423XJZ4"/>
<protein>
    <recommendedName>
        <fullName evidence="3">C2H2-type domain-containing protein</fullName>
    </recommendedName>
</protein>
<feature type="region of interest" description="Disordered" evidence="2">
    <location>
        <begin position="508"/>
        <end position="529"/>
    </location>
</feature>
<dbReference type="EMBL" id="LKEB01000005">
    <property type="protein sequence ID" value="ROW16488.1"/>
    <property type="molecule type" value="Genomic_DNA"/>
</dbReference>
<dbReference type="OrthoDB" id="3521097at2759"/>
<dbReference type="PANTHER" id="PTHR38166">
    <property type="entry name" value="C2H2-TYPE DOMAIN-CONTAINING PROTEIN-RELATED"/>
    <property type="match status" value="1"/>
</dbReference>
<keyword evidence="1" id="KW-0479">Metal-binding</keyword>
<feature type="compositionally biased region" description="Basic and acidic residues" evidence="2">
    <location>
        <begin position="42"/>
        <end position="70"/>
    </location>
</feature>
<accession>A0A423XJZ4</accession>
<dbReference type="STRING" id="1230097.A0A423XJZ4"/>
<feature type="compositionally biased region" description="Basic and acidic residues" evidence="2">
    <location>
        <begin position="478"/>
        <end position="487"/>
    </location>
</feature>
<dbReference type="PROSITE" id="PS50157">
    <property type="entry name" value="ZINC_FINGER_C2H2_2"/>
    <property type="match status" value="1"/>
</dbReference>
<keyword evidence="5" id="KW-1185">Reference proteome</keyword>
<feature type="region of interest" description="Disordered" evidence="2">
    <location>
        <begin position="449"/>
        <end position="487"/>
    </location>
</feature>
<evidence type="ECO:0000256" key="2">
    <source>
        <dbReference type="SAM" id="MobiDB-lite"/>
    </source>
</evidence>
<keyword evidence="1" id="KW-0863">Zinc-finger</keyword>
<evidence type="ECO:0000313" key="5">
    <source>
        <dbReference type="Proteomes" id="UP000285146"/>
    </source>
</evidence>
<comment type="caution">
    <text evidence="4">The sequence shown here is derived from an EMBL/GenBank/DDBJ whole genome shotgun (WGS) entry which is preliminary data.</text>
</comment>
<feature type="compositionally biased region" description="Polar residues" evidence="2">
    <location>
        <begin position="519"/>
        <end position="529"/>
    </location>
</feature>
<dbReference type="GO" id="GO:0008270">
    <property type="term" value="F:zinc ion binding"/>
    <property type="evidence" value="ECO:0007669"/>
    <property type="project" value="UniProtKB-KW"/>
</dbReference>
<dbReference type="InterPro" id="IPR013087">
    <property type="entry name" value="Znf_C2H2_type"/>
</dbReference>
<proteinExistence type="predicted"/>
<evidence type="ECO:0000256" key="1">
    <source>
        <dbReference type="PROSITE-ProRule" id="PRU00042"/>
    </source>
</evidence>